<dbReference type="GO" id="GO:0044718">
    <property type="term" value="P:siderophore transmembrane transport"/>
    <property type="evidence" value="ECO:0007669"/>
    <property type="project" value="TreeGrafter"/>
</dbReference>
<comment type="similarity">
    <text evidence="8 9">Belongs to the TonB-dependent receptor family.</text>
</comment>
<dbReference type="PANTHER" id="PTHR30069">
    <property type="entry name" value="TONB-DEPENDENT OUTER MEMBRANE RECEPTOR"/>
    <property type="match status" value="1"/>
</dbReference>
<evidence type="ECO:0000256" key="3">
    <source>
        <dbReference type="ARBA" id="ARBA00022452"/>
    </source>
</evidence>
<dbReference type="AlphaFoldDB" id="A0A4S3M380"/>
<feature type="domain" description="TonB-dependent receptor-like beta-barrel" evidence="11">
    <location>
        <begin position="167"/>
        <end position="634"/>
    </location>
</feature>
<protein>
    <submittedName>
        <fullName evidence="13">TonB-dependent receptor</fullName>
    </submittedName>
</protein>
<keyword evidence="13" id="KW-0675">Receptor</keyword>
<evidence type="ECO:0000256" key="6">
    <source>
        <dbReference type="ARBA" id="ARBA00023136"/>
    </source>
</evidence>
<dbReference type="Pfam" id="PF07715">
    <property type="entry name" value="Plug"/>
    <property type="match status" value="1"/>
</dbReference>
<dbReference type="OrthoDB" id="9782587at2"/>
<dbReference type="Gene3D" id="2.40.170.20">
    <property type="entry name" value="TonB-dependent receptor, beta-barrel domain"/>
    <property type="match status" value="1"/>
</dbReference>
<dbReference type="Proteomes" id="UP000305939">
    <property type="component" value="Unassembled WGS sequence"/>
</dbReference>
<evidence type="ECO:0000259" key="12">
    <source>
        <dbReference type="Pfam" id="PF07715"/>
    </source>
</evidence>
<dbReference type="InterPro" id="IPR012910">
    <property type="entry name" value="Plug_dom"/>
</dbReference>
<dbReference type="Pfam" id="PF00593">
    <property type="entry name" value="TonB_dep_Rec_b-barrel"/>
    <property type="match status" value="1"/>
</dbReference>
<dbReference type="PROSITE" id="PS52016">
    <property type="entry name" value="TONB_DEPENDENT_REC_3"/>
    <property type="match status" value="1"/>
</dbReference>
<evidence type="ECO:0000256" key="5">
    <source>
        <dbReference type="ARBA" id="ARBA00023077"/>
    </source>
</evidence>
<dbReference type="GO" id="GO:0015344">
    <property type="term" value="F:siderophore uptake transmembrane transporter activity"/>
    <property type="evidence" value="ECO:0007669"/>
    <property type="project" value="TreeGrafter"/>
</dbReference>
<keyword evidence="7 8" id="KW-0998">Cell outer membrane</keyword>
<comment type="subcellular location">
    <subcellularLocation>
        <location evidence="1 8">Cell outer membrane</location>
        <topology evidence="1 8">Multi-pass membrane protein</topology>
    </subcellularLocation>
</comment>
<organism evidence="13 14">
    <name type="scientific">Robertkochia marina</name>
    <dbReference type="NCBI Taxonomy" id="1227945"/>
    <lineage>
        <taxon>Bacteria</taxon>
        <taxon>Pseudomonadati</taxon>
        <taxon>Bacteroidota</taxon>
        <taxon>Flavobacteriia</taxon>
        <taxon>Flavobacteriales</taxon>
        <taxon>Flavobacteriaceae</taxon>
        <taxon>Robertkochia</taxon>
    </lineage>
</organism>
<accession>A0A4S3M380</accession>
<dbReference type="GO" id="GO:0009279">
    <property type="term" value="C:cell outer membrane"/>
    <property type="evidence" value="ECO:0007669"/>
    <property type="project" value="UniProtKB-SubCell"/>
</dbReference>
<feature type="chain" id="PRO_5020845309" evidence="10">
    <location>
        <begin position="20"/>
        <end position="676"/>
    </location>
</feature>
<evidence type="ECO:0000256" key="8">
    <source>
        <dbReference type="PROSITE-ProRule" id="PRU01360"/>
    </source>
</evidence>
<dbReference type="Gene3D" id="2.170.130.10">
    <property type="entry name" value="TonB-dependent receptor, plug domain"/>
    <property type="match status" value="1"/>
</dbReference>
<evidence type="ECO:0000313" key="14">
    <source>
        <dbReference type="Proteomes" id="UP000305939"/>
    </source>
</evidence>
<evidence type="ECO:0000256" key="4">
    <source>
        <dbReference type="ARBA" id="ARBA00022692"/>
    </source>
</evidence>
<evidence type="ECO:0000256" key="10">
    <source>
        <dbReference type="SAM" id="SignalP"/>
    </source>
</evidence>
<dbReference type="EMBL" id="SSMC01000001">
    <property type="protein sequence ID" value="THD69523.1"/>
    <property type="molecule type" value="Genomic_DNA"/>
</dbReference>
<keyword evidence="5 9" id="KW-0798">TonB box</keyword>
<evidence type="ECO:0000313" key="13">
    <source>
        <dbReference type="EMBL" id="THD69523.1"/>
    </source>
</evidence>
<evidence type="ECO:0000256" key="1">
    <source>
        <dbReference type="ARBA" id="ARBA00004571"/>
    </source>
</evidence>
<evidence type="ECO:0000256" key="7">
    <source>
        <dbReference type="ARBA" id="ARBA00023237"/>
    </source>
</evidence>
<keyword evidence="6 8" id="KW-0472">Membrane</keyword>
<keyword evidence="2 8" id="KW-0813">Transport</keyword>
<keyword evidence="3 8" id="KW-1134">Transmembrane beta strand</keyword>
<evidence type="ECO:0000256" key="9">
    <source>
        <dbReference type="RuleBase" id="RU003357"/>
    </source>
</evidence>
<dbReference type="RefSeq" id="WP_136335012.1">
    <property type="nucleotide sequence ID" value="NZ_QXMP01000001.1"/>
</dbReference>
<sequence length="676" mass="76722">MKKTALLLFLLLSAALGHTQQTPDTLSAVILESKRLERPKQLIPATKISPATSKRYNPADIVSNLNEAPGVFVFSGSLNTNRLTIRGIGSRTPFGTNKVKAYINQIPVTNGVGETSFGVFDPEALESIEVVKGPKATVYGSNLGGTLLLNPILPSKENYLSTSQTLGSFGQFKQSSRIGYDEEGLTLLFNYDHLEQEGYRDNNKYRRNGYLLNMKKAFSNNFNLKLLFNHIDYFSEIPSSLNREDYLNNPEKAANNWAVSQGYEDDNTTLAGLTSELRIHRKLINISSVFTTYNDHYEPRPFNILNEATTGAGFRSLFQYFHNDQIQVHTGIEYLQDRYTWSTYENLYEQNNGRGSLQGTLLTDNRENRRFLNAFTEVRLSFNKLSVQAGINYNNTLFRYRDLETGTNEIERDFPGVWSPNLSLAYHFNQNLNLFINSSHGHSYPSLEETLNPEGTLNPEIRPESGWNYETGFLFRKESWSIESSVYYMQVKDLLVARRTAEDAFIGRNAGRTGHFGAEYSVQKIWMVSNSLEFQFLLNGTHNWHRFEDFIDGENDFSGNELTGVPEYVVIPGIQISMNNYYANLNGQMVGKTPVTDANNLYNEAFEIMNLRTGYSFYPSKSMSLNLQGGINNVFNIKYASSVLINATGFGGASPRYYYPGLPRNFYINLNLRYIL</sequence>
<gene>
    <name evidence="13" type="ORF">E7Z59_04120</name>
</gene>
<keyword evidence="14" id="KW-1185">Reference proteome</keyword>
<evidence type="ECO:0000256" key="2">
    <source>
        <dbReference type="ARBA" id="ARBA00022448"/>
    </source>
</evidence>
<dbReference type="InterPro" id="IPR037066">
    <property type="entry name" value="Plug_dom_sf"/>
</dbReference>
<evidence type="ECO:0000259" key="11">
    <source>
        <dbReference type="Pfam" id="PF00593"/>
    </source>
</evidence>
<name>A0A4S3M380_9FLAO</name>
<proteinExistence type="inferred from homology"/>
<keyword evidence="10" id="KW-0732">Signal</keyword>
<dbReference type="PANTHER" id="PTHR30069:SF28">
    <property type="entry name" value="TONB-DEPENDENT RECEPTOR YNCD-RELATED"/>
    <property type="match status" value="1"/>
</dbReference>
<dbReference type="InterPro" id="IPR000531">
    <property type="entry name" value="Beta-barrel_TonB"/>
</dbReference>
<reference evidence="13 14" key="1">
    <citation type="submission" date="2019-04" db="EMBL/GenBank/DDBJ databases">
        <title>Draft genome sequence of Robertkochia marina CC-AMO-30D.</title>
        <authorList>
            <person name="Hameed A."/>
            <person name="Lin S.-Y."/>
            <person name="Shahina M."/>
            <person name="Lai W.-A."/>
            <person name="Young C.-C."/>
        </authorList>
    </citation>
    <scope>NUCLEOTIDE SEQUENCE [LARGE SCALE GENOMIC DNA]</scope>
    <source>
        <strain evidence="13 14">CC-AMO-30D</strain>
    </source>
</reference>
<dbReference type="InterPro" id="IPR036942">
    <property type="entry name" value="Beta-barrel_TonB_sf"/>
</dbReference>
<keyword evidence="4 8" id="KW-0812">Transmembrane</keyword>
<feature type="domain" description="TonB-dependent receptor plug" evidence="12">
    <location>
        <begin position="45"/>
        <end position="145"/>
    </location>
</feature>
<feature type="signal peptide" evidence="10">
    <location>
        <begin position="1"/>
        <end position="19"/>
    </location>
</feature>
<dbReference type="SUPFAM" id="SSF56935">
    <property type="entry name" value="Porins"/>
    <property type="match status" value="1"/>
</dbReference>
<dbReference type="InterPro" id="IPR039426">
    <property type="entry name" value="TonB-dep_rcpt-like"/>
</dbReference>
<comment type="caution">
    <text evidence="13">The sequence shown here is derived from an EMBL/GenBank/DDBJ whole genome shotgun (WGS) entry which is preliminary data.</text>
</comment>